<dbReference type="PANTHER" id="PTHR43280:SF29">
    <property type="entry name" value="ARAC-FAMILY TRANSCRIPTIONAL REGULATOR"/>
    <property type="match status" value="1"/>
</dbReference>
<dbReference type="PROSITE" id="PS01124">
    <property type="entry name" value="HTH_ARAC_FAMILY_2"/>
    <property type="match status" value="1"/>
</dbReference>
<accession>A0A3B0SIX1</accession>
<evidence type="ECO:0000259" key="5">
    <source>
        <dbReference type="PROSITE" id="PS01124"/>
    </source>
</evidence>
<feature type="transmembrane region" description="Helical" evidence="4">
    <location>
        <begin position="194"/>
        <end position="211"/>
    </location>
</feature>
<dbReference type="EMBL" id="UOEJ01000063">
    <property type="protein sequence ID" value="VAV94855.1"/>
    <property type="molecule type" value="Genomic_DNA"/>
</dbReference>
<protein>
    <recommendedName>
        <fullName evidence="5">HTH araC/xylS-type domain-containing protein</fullName>
    </recommendedName>
</protein>
<reference evidence="6" key="1">
    <citation type="submission" date="2018-06" db="EMBL/GenBank/DDBJ databases">
        <authorList>
            <person name="Zhirakovskaya E."/>
        </authorList>
    </citation>
    <scope>NUCLEOTIDE SEQUENCE</scope>
</reference>
<dbReference type="PROSITE" id="PS00041">
    <property type="entry name" value="HTH_ARAC_FAMILY_1"/>
    <property type="match status" value="1"/>
</dbReference>
<feature type="transmembrane region" description="Helical" evidence="4">
    <location>
        <begin position="143"/>
        <end position="167"/>
    </location>
</feature>
<dbReference type="SMART" id="SM00342">
    <property type="entry name" value="HTH_ARAC"/>
    <property type="match status" value="1"/>
</dbReference>
<feature type="transmembrane region" description="Helical" evidence="4">
    <location>
        <begin position="40"/>
        <end position="57"/>
    </location>
</feature>
<sequence>MMQNLISHEPAVLLLGMTMCLFMALYFFVDSKDSKSPRRFLAGFMFVYGLTFADNFLDTSGISLQYPHVTGLLVPSFFLLGPLIYFYIRDMCDSRAYILDKSRYRHFILPVISILLMSAFYMFPEQFKRTLLTGENIIPETGFFLLGILGIMLVQIILPLQILYYLIRSYQILLQYFTRLKDFFANIEDQRLDWLRILLLMMSVQWIIYAYDDLIGWPEHWHDVIDFYTTLVDVGIIYFLSFKGLRHVAISGQEMTDRLSGEPKDRPVGSGNGARQKYAKSALSADDIKRILSKLQHALEGDELFNDSMLSLRSLSDHTRISTNNISQAINQSLECNFFDFINGFRIKEAMKQLRKSGEDKIPVLEIAHAVGFNSKSTFNAAFKRHCGLTPTEYRRQQASPD</sequence>
<dbReference type="PRINTS" id="PR00032">
    <property type="entry name" value="HTHARAC"/>
</dbReference>
<name>A0A3B0SIX1_9ZZZZ</name>
<evidence type="ECO:0000256" key="1">
    <source>
        <dbReference type="ARBA" id="ARBA00023015"/>
    </source>
</evidence>
<feature type="transmembrane region" description="Helical" evidence="4">
    <location>
        <begin position="227"/>
        <end position="245"/>
    </location>
</feature>
<proteinExistence type="predicted"/>
<dbReference type="InterPro" id="IPR020449">
    <property type="entry name" value="Tscrpt_reg_AraC-type_HTH"/>
</dbReference>
<feature type="transmembrane region" description="Helical" evidence="4">
    <location>
        <begin position="12"/>
        <end position="28"/>
    </location>
</feature>
<feature type="domain" description="HTH araC/xylS-type" evidence="5">
    <location>
        <begin position="289"/>
        <end position="397"/>
    </location>
</feature>
<evidence type="ECO:0000256" key="2">
    <source>
        <dbReference type="ARBA" id="ARBA00023125"/>
    </source>
</evidence>
<dbReference type="GO" id="GO:0043565">
    <property type="term" value="F:sequence-specific DNA binding"/>
    <property type="evidence" value="ECO:0007669"/>
    <property type="project" value="InterPro"/>
</dbReference>
<keyword evidence="4" id="KW-0472">Membrane</keyword>
<organism evidence="6">
    <name type="scientific">hydrothermal vent metagenome</name>
    <dbReference type="NCBI Taxonomy" id="652676"/>
    <lineage>
        <taxon>unclassified sequences</taxon>
        <taxon>metagenomes</taxon>
        <taxon>ecological metagenomes</taxon>
    </lineage>
</organism>
<dbReference type="Gene3D" id="1.10.10.60">
    <property type="entry name" value="Homeodomain-like"/>
    <property type="match status" value="1"/>
</dbReference>
<evidence type="ECO:0000256" key="3">
    <source>
        <dbReference type="ARBA" id="ARBA00023163"/>
    </source>
</evidence>
<dbReference type="PANTHER" id="PTHR43280">
    <property type="entry name" value="ARAC-FAMILY TRANSCRIPTIONAL REGULATOR"/>
    <property type="match status" value="1"/>
</dbReference>
<keyword evidence="3" id="KW-0804">Transcription</keyword>
<evidence type="ECO:0000313" key="6">
    <source>
        <dbReference type="EMBL" id="VAV94855.1"/>
    </source>
</evidence>
<gene>
    <name evidence="6" type="ORF">MNBD_ALPHA01-658</name>
</gene>
<feature type="transmembrane region" description="Helical" evidence="4">
    <location>
        <begin position="69"/>
        <end position="87"/>
    </location>
</feature>
<dbReference type="InterPro" id="IPR018062">
    <property type="entry name" value="HTH_AraC-typ_CS"/>
</dbReference>
<dbReference type="Pfam" id="PF12833">
    <property type="entry name" value="HTH_18"/>
    <property type="match status" value="1"/>
</dbReference>
<keyword evidence="1" id="KW-0805">Transcription regulation</keyword>
<dbReference type="GO" id="GO:0003700">
    <property type="term" value="F:DNA-binding transcription factor activity"/>
    <property type="evidence" value="ECO:0007669"/>
    <property type="project" value="InterPro"/>
</dbReference>
<keyword evidence="2" id="KW-0238">DNA-binding</keyword>
<keyword evidence="4" id="KW-0812">Transmembrane</keyword>
<dbReference type="AlphaFoldDB" id="A0A3B0SIX1"/>
<feature type="transmembrane region" description="Helical" evidence="4">
    <location>
        <begin position="107"/>
        <end position="123"/>
    </location>
</feature>
<dbReference type="InterPro" id="IPR018060">
    <property type="entry name" value="HTH_AraC"/>
</dbReference>
<dbReference type="InterPro" id="IPR009057">
    <property type="entry name" value="Homeodomain-like_sf"/>
</dbReference>
<evidence type="ECO:0000256" key="4">
    <source>
        <dbReference type="SAM" id="Phobius"/>
    </source>
</evidence>
<keyword evidence="4" id="KW-1133">Transmembrane helix</keyword>
<dbReference type="SUPFAM" id="SSF46689">
    <property type="entry name" value="Homeodomain-like"/>
    <property type="match status" value="1"/>
</dbReference>